<name>A0A8S9R8Z2_BRACR</name>
<dbReference type="Proteomes" id="UP000712600">
    <property type="component" value="Unassembled WGS sequence"/>
</dbReference>
<organism evidence="2 3">
    <name type="scientific">Brassica cretica</name>
    <name type="common">Mustard</name>
    <dbReference type="NCBI Taxonomy" id="69181"/>
    <lineage>
        <taxon>Eukaryota</taxon>
        <taxon>Viridiplantae</taxon>
        <taxon>Streptophyta</taxon>
        <taxon>Embryophyta</taxon>
        <taxon>Tracheophyta</taxon>
        <taxon>Spermatophyta</taxon>
        <taxon>Magnoliopsida</taxon>
        <taxon>eudicotyledons</taxon>
        <taxon>Gunneridae</taxon>
        <taxon>Pentapetalae</taxon>
        <taxon>rosids</taxon>
        <taxon>malvids</taxon>
        <taxon>Brassicales</taxon>
        <taxon>Brassicaceae</taxon>
        <taxon>Brassiceae</taxon>
        <taxon>Brassica</taxon>
    </lineage>
</organism>
<sequence>MFKATRSTWLIARLLAQRGVAVTIVSTPHNTARFKNVVSRTTQSGFPIRLKNVKIPYQEAGLPE</sequence>
<evidence type="ECO:0000313" key="3">
    <source>
        <dbReference type="Proteomes" id="UP000712600"/>
    </source>
</evidence>
<evidence type="ECO:0000313" key="2">
    <source>
        <dbReference type="EMBL" id="KAF3560112.1"/>
    </source>
</evidence>
<dbReference type="Gene3D" id="3.40.50.2000">
    <property type="entry name" value="Glycogen Phosphorylase B"/>
    <property type="match status" value="1"/>
</dbReference>
<gene>
    <name evidence="2" type="ORF">F2Q69_00011106</name>
</gene>
<reference evidence="2" key="1">
    <citation type="submission" date="2019-12" db="EMBL/GenBank/DDBJ databases">
        <title>Genome sequencing and annotation of Brassica cretica.</title>
        <authorList>
            <person name="Studholme D.J."/>
            <person name="Sarris P."/>
        </authorList>
    </citation>
    <scope>NUCLEOTIDE SEQUENCE</scope>
    <source>
        <strain evidence="2">PFS-109/04</strain>
        <tissue evidence="2">Leaf</tissue>
    </source>
</reference>
<feature type="signal peptide" evidence="1">
    <location>
        <begin position="1"/>
        <end position="21"/>
    </location>
</feature>
<dbReference type="EMBL" id="QGKX02000996">
    <property type="protein sequence ID" value="KAF3560112.1"/>
    <property type="molecule type" value="Genomic_DNA"/>
</dbReference>
<accession>A0A8S9R8Z2</accession>
<comment type="caution">
    <text evidence="2">The sequence shown here is derived from an EMBL/GenBank/DDBJ whole genome shotgun (WGS) entry which is preliminary data.</text>
</comment>
<keyword evidence="1" id="KW-0732">Signal</keyword>
<feature type="chain" id="PRO_5035925166" evidence="1">
    <location>
        <begin position="22"/>
        <end position="64"/>
    </location>
</feature>
<dbReference type="AlphaFoldDB" id="A0A8S9R8Z2"/>
<proteinExistence type="predicted"/>
<protein>
    <submittedName>
        <fullName evidence="2">Uncharacterized protein</fullName>
    </submittedName>
</protein>
<evidence type="ECO:0000256" key="1">
    <source>
        <dbReference type="SAM" id="SignalP"/>
    </source>
</evidence>